<keyword evidence="2" id="KW-1185">Reference proteome</keyword>
<dbReference type="EMBL" id="LR746264">
    <property type="protein sequence ID" value="CAA7389672.1"/>
    <property type="molecule type" value="Genomic_DNA"/>
</dbReference>
<proteinExistence type="predicted"/>
<dbReference type="Proteomes" id="UP000663760">
    <property type="component" value="Chromosome 1"/>
</dbReference>
<gene>
    <name evidence="1" type="ORF">SI8410_01001671</name>
</gene>
<protein>
    <submittedName>
        <fullName evidence="1">Uncharacterized protein</fullName>
    </submittedName>
</protein>
<organism evidence="1 2">
    <name type="scientific">Spirodela intermedia</name>
    <name type="common">Intermediate duckweed</name>
    <dbReference type="NCBI Taxonomy" id="51605"/>
    <lineage>
        <taxon>Eukaryota</taxon>
        <taxon>Viridiplantae</taxon>
        <taxon>Streptophyta</taxon>
        <taxon>Embryophyta</taxon>
        <taxon>Tracheophyta</taxon>
        <taxon>Spermatophyta</taxon>
        <taxon>Magnoliopsida</taxon>
        <taxon>Liliopsida</taxon>
        <taxon>Araceae</taxon>
        <taxon>Lemnoideae</taxon>
        <taxon>Spirodela</taxon>
    </lineage>
</organism>
<sequence length="118" mass="13692">MSCQIVSGNCHLAERKNGNFATLQWLSPNRDELDEEVATCLLVNRPLLDDGLFVDQSEMILTCWIIFTTSISLLTQRRSAMLVCNLRLWVTWLGPIYFDVHSLTLRRCNIYLLFFFCV</sequence>
<dbReference type="AlphaFoldDB" id="A0A7I8K008"/>
<accession>A0A7I8K008</accession>
<evidence type="ECO:0000313" key="2">
    <source>
        <dbReference type="Proteomes" id="UP000663760"/>
    </source>
</evidence>
<evidence type="ECO:0000313" key="1">
    <source>
        <dbReference type="EMBL" id="CAA7389672.1"/>
    </source>
</evidence>
<reference evidence="1" key="1">
    <citation type="submission" date="2020-02" db="EMBL/GenBank/DDBJ databases">
        <authorList>
            <person name="Scholz U."/>
            <person name="Mascher M."/>
            <person name="Fiebig A."/>
        </authorList>
    </citation>
    <scope>NUCLEOTIDE SEQUENCE</scope>
</reference>
<name>A0A7I8K008_SPIIN</name>